<feature type="coiled-coil region" evidence="1">
    <location>
        <begin position="336"/>
        <end position="366"/>
    </location>
</feature>
<dbReference type="RefSeq" id="WP_088430240.1">
    <property type="nucleotide sequence ID" value="NZ_CP021983.2"/>
</dbReference>
<evidence type="ECO:0000313" key="4">
    <source>
        <dbReference type="Proteomes" id="UP000191901"/>
    </source>
</evidence>
<proteinExistence type="predicted"/>
<dbReference type="KEGG" id="hhg:XM38_030520"/>
<feature type="compositionally biased region" description="Polar residues" evidence="2">
    <location>
        <begin position="145"/>
        <end position="155"/>
    </location>
</feature>
<keyword evidence="1" id="KW-0175">Coiled coil</keyword>
<dbReference type="OrthoDB" id="421643at2"/>
<gene>
    <name evidence="3" type="ORF">XM38_030520</name>
</gene>
<evidence type="ECO:0000256" key="2">
    <source>
        <dbReference type="SAM" id="MobiDB-lite"/>
    </source>
</evidence>
<dbReference type="STRING" id="1641165.XM38_10530"/>
<dbReference type="AlphaFoldDB" id="A0A1Z3HP79"/>
<evidence type="ECO:0000256" key="1">
    <source>
        <dbReference type="SAM" id="Coils"/>
    </source>
</evidence>
<keyword evidence="4" id="KW-1185">Reference proteome</keyword>
<sequence>MAGTVEQIRRELDSLTEATAALAEDFQELYKHYLQALGKAARQQLILASYRLCTQAYPDAFLNLSVAQRQKLQVAIRELGDEAQEHLQASLQVWQASPMEWLEQYLTHELSLPEEQSSEPIDESSASESTLPEDTPEETDAEMSLETNTSQSPSTEGPEVSKAAEGPVATPDMIAKAAAAALRQIREGTDESAAARATSPDAKEPLTPARLAKKHLHLEQHIRTVLQGVTKTANFLLKKAGILPDLPEVVLAAAAESTAMDRGPSPPNLLNVLVEMRDRISDDQSEVDLDQDLDQQEEEEAADHEDQDDSRVTHLMAIHLQLSDIEFADPQTSLWRSRLREALAKLKKLGRQYQKKQQEQAIAEAEAAWRAIWYDD</sequence>
<feature type="compositionally biased region" description="Acidic residues" evidence="2">
    <location>
        <begin position="134"/>
        <end position="143"/>
    </location>
</feature>
<organism evidence="3 4">
    <name type="scientific">Halomicronema hongdechloris C2206</name>
    <dbReference type="NCBI Taxonomy" id="1641165"/>
    <lineage>
        <taxon>Bacteria</taxon>
        <taxon>Bacillati</taxon>
        <taxon>Cyanobacteriota</taxon>
        <taxon>Cyanophyceae</taxon>
        <taxon>Nodosilineales</taxon>
        <taxon>Nodosilineaceae</taxon>
        <taxon>Halomicronema</taxon>
    </lineage>
</organism>
<name>A0A1Z3HP79_9CYAN</name>
<feature type="region of interest" description="Disordered" evidence="2">
    <location>
        <begin position="112"/>
        <end position="167"/>
    </location>
</feature>
<accession>A0A1Z3HP79</accession>
<evidence type="ECO:0000313" key="3">
    <source>
        <dbReference type="EMBL" id="ASC72098.1"/>
    </source>
</evidence>
<dbReference type="EMBL" id="CP021983">
    <property type="protein sequence ID" value="ASC72098.1"/>
    <property type="molecule type" value="Genomic_DNA"/>
</dbReference>
<dbReference type="Proteomes" id="UP000191901">
    <property type="component" value="Chromosome"/>
</dbReference>
<reference evidence="3 4" key="1">
    <citation type="journal article" date="2016" name="Biochim. Biophys. Acta">
        <title>Characterization of red-shifted phycobilisomes isolated from the chlorophyll f-containing cyanobacterium Halomicronema hongdechloris.</title>
        <authorList>
            <person name="Li Y."/>
            <person name="Lin Y."/>
            <person name="Garvey C.J."/>
            <person name="Birch D."/>
            <person name="Corkery R.W."/>
            <person name="Loughlin P.C."/>
            <person name="Scheer H."/>
            <person name="Willows R.D."/>
            <person name="Chen M."/>
        </authorList>
    </citation>
    <scope>NUCLEOTIDE SEQUENCE [LARGE SCALE GENOMIC DNA]</scope>
    <source>
        <strain evidence="3 4">C2206</strain>
    </source>
</reference>
<protein>
    <submittedName>
        <fullName evidence="3">Uncharacterized protein</fullName>
    </submittedName>
</protein>